<protein>
    <submittedName>
        <fullName evidence="3">Uncharacterized protein</fullName>
    </submittedName>
</protein>
<feature type="compositionally biased region" description="Basic and acidic residues" evidence="2">
    <location>
        <begin position="237"/>
        <end position="249"/>
    </location>
</feature>
<dbReference type="AlphaFoldDB" id="A0A7R9H5K4"/>
<proteinExistence type="inferred from homology"/>
<sequence>MTGKRTRSFKCAVHHRDREVSSENDFHILVQEPPVFRRMVRIIADEFLTEERDRKYYADHYTCCPPPLFIVLITLVELGFFTYYTVAMGEINPSGPVPIDSVFIYRPDKRLEIWRFLFYMVLHAGGNVSELASKEKLFNTFYTPDRFSNRELPVVSSVFCETVALDHPTTEADQWLLLKWRRLLVRYLTVETKMIQSVCRVILYSRVYQVKSVCKSCSDTLTRRRESPPVGSTLHTPRREGGAGKHPSGDQKQTPWIYTTRRAQQEPGLGGDKGELRGNVVVFVLREVGKTVPYKTDILVCMPTMEVKSNIYNKGLI</sequence>
<dbReference type="PANTHER" id="PTHR45840">
    <property type="entry name" value="RHOMBOID-RELATED PROTEIN"/>
    <property type="match status" value="1"/>
</dbReference>
<organism evidence="3">
    <name type="scientific">Timema cristinae</name>
    <name type="common">Walking stick</name>
    <dbReference type="NCBI Taxonomy" id="61476"/>
    <lineage>
        <taxon>Eukaryota</taxon>
        <taxon>Metazoa</taxon>
        <taxon>Ecdysozoa</taxon>
        <taxon>Arthropoda</taxon>
        <taxon>Hexapoda</taxon>
        <taxon>Insecta</taxon>
        <taxon>Pterygota</taxon>
        <taxon>Neoptera</taxon>
        <taxon>Polyneoptera</taxon>
        <taxon>Phasmatodea</taxon>
        <taxon>Timematodea</taxon>
        <taxon>Timematoidea</taxon>
        <taxon>Timematidae</taxon>
        <taxon>Timema</taxon>
    </lineage>
</organism>
<evidence type="ECO:0000256" key="2">
    <source>
        <dbReference type="SAM" id="MobiDB-lite"/>
    </source>
</evidence>
<name>A0A7R9H5K4_TIMCR</name>
<gene>
    <name evidence="3" type="ORF">TCEB3V08_LOCUS8699</name>
</gene>
<accession>A0A7R9H5K4</accession>
<feature type="region of interest" description="Disordered" evidence="2">
    <location>
        <begin position="222"/>
        <end position="255"/>
    </location>
</feature>
<comment type="similarity">
    <text evidence="1">Belongs to the peptidase S54 family.</text>
</comment>
<dbReference type="GO" id="GO:0004252">
    <property type="term" value="F:serine-type endopeptidase activity"/>
    <property type="evidence" value="ECO:0007669"/>
    <property type="project" value="TreeGrafter"/>
</dbReference>
<dbReference type="EMBL" id="OC319952">
    <property type="protein sequence ID" value="CAD7406801.1"/>
    <property type="molecule type" value="Genomic_DNA"/>
</dbReference>
<evidence type="ECO:0000256" key="1">
    <source>
        <dbReference type="ARBA" id="ARBA00009045"/>
    </source>
</evidence>
<evidence type="ECO:0000313" key="3">
    <source>
        <dbReference type="EMBL" id="CAD7406801.1"/>
    </source>
</evidence>
<dbReference type="InterPro" id="IPR051739">
    <property type="entry name" value="Rhomboid_IM_Serine_Proteases"/>
</dbReference>
<reference evidence="3" key="1">
    <citation type="submission" date="2020-11" db="EMBL/GenBank/DDBJ databases">
        <authorList>
            <person name="Tran Van P."/>
        </authorList>
    </citation>
    <scope>NUCLEOTIDE SEQUENCE</scope>
</reference>
<dbReference type="PANTHER" id="PTHR45840:SF2">
    <property type="entry name" value="PROTEIN RHOMBOID-RELATED"/>
    <property type="match status" value="1"/>
</dbReference>